<dbReference type="Pfam" id="PF01668">
    <property type="entry name" value="SmpB"/>
    <property type="match status" value="1"/>
</dbReference>
<dbReference type="GO" id="GO:0070930">
    <property type="term" value="P:trans-translation-dependent protein tagging"/>
    <property type="evidence" value="ECO:0007669"/>
    <property type="project" value="TreeGrafter"/>
</dbReference>
<dbReference type="Proteomes" id="UP001185092">
    <property type="component" value="Unassembled WGS sequence"/>
</dbReference>
<dbReference type="PANTHER" id="PTHR30308:SF2">
    <property type="entry name" value="SSRA-BINDING PROTEIN"/>
    <property type="match status" value="1"/>
</dbReference>
<reference evidence="4" key="1">
    <citation type="submission" date="2023-07" db="EMBL/GenBank/DDBJ databases">
        <title>Genomic Encyclopedia of Type Strains, Phase IV (KMG-IV): sequencing the most valuable type-strain genomes for metagenomic binning, comparative biology and taxonomic classification.</title>
        <authorList>
            <person name="Goeker M."/>
        </authorList>
    </citation>
    <scope>NUCLEOTIDE SEQUENCE</scope>
    <source>
        <strain evidence="4">DSM 26174</strain>
    </source>
</reference>
<comment type="subcellular location">
    <subcellularLocation>
        <location evidence="3">Cytoplasm</location>
    </subcellularLocation>
    <text evidence="3">The tmRNA-SmpB complex associates with stalled 70S ribosomes.</text>
</comment>
<keyword evidence="5" id="KW-1185">Reference proteome</keyword>
<gene>
    <name evidence="3" type="primary">smpB</name>
    <name evidence="4" type="ORF">HNQ88_003415</name>
</gene>
<protein>
    <recommendedName>
        <fullName evidence="3">SsrA-binding protein</fullName>
    </recommendedName>
    <alternativeName>
        <fullName evidence="3">Small protein B</fullName>
    </alternativeName>
</protein>
<dbReference type="GO" id="GO:0005829">
    <property type="term" value="C:cytosol"/>
    <property type="evidence" value="ECO:0007669"/>
    <property type="project" value="TreeGrafter"/>
</dbReference>
<sequence>MANKKDKQNRFAKTVNIKNKRANFEYEILDTFVAGVVLKGTEIKSIRESKVSLTDAFCVVDRGEVYVKQMHITPFSHGTDQNHDETRVRKLLLNKKEITKINSKLEEKGLTLIVRRLFINDRGYAKLELGLAKGKKLHDKRESIKEKDIKRDLQRIKY</sequence>
<evidence type="ECO:0000256" key="1">
    <source>
        <dbReference type="ARBA" id="ARBA00022490"/>
    </source>
</evidence>
<evidence type="ECO:0000256" key="3">
    <source>
        <dbReference type="HAMAP-Rule" id="MF_00023"/>
    </source>
</evidence>
<dbReference type="InterPro" id="IPR020081">
    <property type="entry name" value="SsrA-bd_prot_CS"/>
</dbReference>
<name>A0AAE3XRX0_9BACT</name>
<dbReference type="GO" id="GO:0070929">
    <property type="term" value="P:trans-translation"/>
    <property type="evidence" value="ECO:0007669"/>
    <property type="project" value="UniProtKB-UniRule"/>
</dbReference>
<dbReference type="HAMAP" id="MF_00023">
    <property type="entry name" value="SmpB"/>
    <property type="match status" value="1"/>
</dbReference>
<dbReference type="SUPFAM" id="SSF74982">
    <property type="entry name" value="Small protein B (SmpB)"/>
    <property type="match status" value="1"/>
</dbReference>
<dbReference type="NCBIfam" id="TIGR00086">
    <property type="entry name" value="smpB"/>
    <property type="match status" value="1"/>
</dbReference>
<evidence type="ECO:0000313" key="4">
    <source>
        <dbReference type="EMBL" id="MDR6240349.1"/>
    </source>
</evidence>
<accession>A0AAE3XRX0</accession>
<dbReference type="CDD" id="cd09294">
    <property type="entry name" value="SmpB"/>
    <property type="match status" value="1"/>
</dbReference>
<dbReference type="PROSITE" id="PS01317">
    <property type="entry name" value="SSRP"/>
    <property type="match status" value="1"/>
</dbReference>
<dbReference type="InterPro" id="IPR023620">
    <property type="entry name" value="SmpB"/>
</dbReference>
<dbReference type="NCBIfam" id="NF003843">
    <property type="entry name" value="PRK05422.1"/>
    <property type="match status" value="1"/>
</dbReference>
<evidence type="ECO:0000313" key="5">
    <source>
        <dbReference type="Proteomes" id="UP001185092"/>
    </source>
</evidence>
<comment type="function">
    <text evidence="3">Required for rescue of stalled ribosomes mediated by trans-translation. Binds to transfer-messenger RNA (tmRNA), required for stable association of tmRNA with ribosomes. tmRNA and SmpB together mimic tRNA shape, replacing the anticodon stem-loop with SmpB. tmRNA is encoded by the ssrA gene; the 2 termini fold to resemble tRNA(Ala) and it encodes a 'tag peptide', a short internal open reading frame. During trans-translation Ala-aminoacylated tmRNA acts like a tRNA, entering the A-site of stalled ribosomes, displacing the stalled mRNA. The ribosome then switches to translate the ORF on the tmRNA; the nascent peptide is terminated with the 'tag peptide' encoded by the tmRNA and targeted for degradation. The ribosome is freed to recommence translation, which seems to be the essential function of trans-translation.</text>
</comment>
<dbReference type="PANTHER" id="PTHR30308">
    <property type="entry name" value="TMRNA-BINDING COMPONENT OF TRANS-TRANSLATION TAGGING COMPLEX"/>
    <property type="match status" value="1"/>
</dbReference>
<dbReference type="RefSeq" id="WP_309940254.1">
    <property type="nucleotide sequence ID" value="NZ_AP025305.1"/>
</dbReference>
<comment type="caution">
    <text evidence="4">The sequence shown here is derived from an EMBL/GenBank/DDBJ whole genome shotgun (WGS) entry which is preliminary data.</text>
</comment>
<dbReference type="InterPro" id="IPR000037">
    <property type="entry name" value="SsrA-bd_prot"/>
</dbReference>
<dbReference type="GO" id="GO:0003723">
    <property type="term" value="F:RNA binding"/>
    <property type="evidence" value="ECO:0007669"/>
    <property type="project" value="UniProtKB-UniRule"/>
</dbReference>
<keyword evidence="2 3" id="KW-0694">RNA-binding</keyword>
<dbReference type="Gene3D" id="2.40.280.10">
    <property type="match status" value="1"/>
</dbReference>
<comment type="similarity">
    <text evidence="3">Belongs to the SmpB family.</text>
</comment>
<dbReference type="AlphaFoldDB" id="A0AAE3XRX0"/>
<proteinExistence type="inferred from homology"/>
<keyword evidence="1 3" id="KW-0963">Cytoplasm</keyword>
<organism evidence="4 5">
    <name type="scientific">Aureibacter tunicatorum</name>
    <dbReference type="NCBI Taxonomy" id="866807"/>
    <lineage>
        <taxon>Bacteria</taxon>
        <taxon>Pseudomonadati</taxon>
        <taxon>Bacteroidota</taxon>
        <taxon>Cytophagia</taxon>
        <taxon>Cytophagales</taxon>
        <taxon>Persicobacteraceae</taxon>
        <taxon>Aureibacter</taxon>
    </lineage>
</organism>
<evidence type="ECO:0000256" key="2">
    <source>
        <dbReference type="ARBA" id="ARBA00022884"/>
    </source>
</evidence>
<dbReference type="EMBL" id="JAVDQD010000004">
    <property type="protein sequence ID" value="MDR6240349.1"/>
    <property type="molecule type" value="Genomic_DNA"/>
</dbReference>